<gene>
    <name evidence="1" type="ORF">H9784_04310</name>
</gene>
<comment type="caution">
    <text evidence="1">The sequence shown here is derived from an EMBL/GenBank/DDBJ whole genome shotgun (WGS) entry which is preliminary data.</text>
</comment>
<dbReference type="AlphaFoldDB" id="A0A9D2HNR1"/>
<proteinExistence type="predicted"/>
<name>A0A9D2HNR1_9BACT</name>
<dbReference type="Proteomes" id="UP000823821">
    <property type="component" value="Unassembled WGS sequence"/>
</dbReference>
<evidence type="ECO:0000313" key="2">
    <source>
        <dbReference type="Proteomes" id="UP000823821"/>
    </source>
</evidence>
<dbReference type="EMBL" id="DWZD01000028">
    <property type="protein sequence ID" value="HJA78783.1"/>
    <property type="molecule type" value="Genomic_DNA"/>
</dbReference>
<evidence type="ECO:0000313" key="1">
    <source>
        <dbReference type="EMBL" id="HJA78783.1"/>
    </source>
</evidence>
<accession>A0A9D2HNR1</accession>
<reference evidence="1" key="1">
    <citation type="journal article" date="2021" name="PeerJ">
        <title>Extensive microbial diversity within the chicken gut microbiome revealed by metagenomics and culture.</title>
        <authorList>
            <person name="Gilroy R."/>
            <person name="Ravi A."/>
            <person name="Getino M."/>
            <person name="Pursley I."/>
            <person name="Horton D.L."/>
            <person name="Alikhan N.F."/>
            <person name="Baker D."/>
            <person name="Gharbi K."/>
            <person name="Hall N."/>
            <person name="Watson M."/>
            <person name="Adriaenssens E.M."/>
            <person name="Foster-Nyarko E."/>
            <person name="Jarju S."/>
            <person name="Secka A."/>
            <person name="Antonio M."/>
            <person name="Oren A."/>
            <person name="Chaudhuri R.R."/>
            <person name="La Ragione R."/>
            <person name="Hildebrand F."/>
            <person name="Pallen M.J."/>
        </authorList>
    </citation>
    <scope>NUCLEOTIDE SEQUENCE</scope>
    <source>
        <strain evidence="1">5032</strain>
    </source>
</reference>
<protein>
    <submittedName>
        <fullName evidence="1">Uncharacterized protein</fullName>
    </submittedName>
</protein>
<organism evidence="1 2">
    <name type="scientific">Candidatus Desulfovibrio intestinavium</name>
    <dbReference type="NCBI Taxonomy" id="2838534"/>
    <lineage>
        <taxon>Bacteria</taxon>
        <taxon>Pseudomonadati</taxon>
        <taxon>Thermodesulfobacteriota</taxon>
        <taxon>Desulfovibrionia</taxon>
        <taxon>Desulfovibrionales</taxon>
        <taxon>Desulfovibrionaceae</taxon>
        <taxon>Desulfovibrio</taxon>
    </lineage>
</organism>
<sequence length="411" mass="46809">MYYLRDICSKVFATVKQGPYPRKKGTKCVVSGEPIAQGDPVYIIKLVTYGDGEAFYVRVDKAEESPEFLRNLDCFEHCMYPCSFMFYENCEKMEPFDPDWAAKESQIRRITELIPQMPTEELRQKLRTELEELGPRQSPLSCEEVLEKFFDRLRELQTGVRAVDLRQTKWLWKALGPLVMSELHGTLAERYASLPAELRVALACSDNPVFVRLAVESGLLPDWDRIHTLMGKGRLALADMLAFAEWGRANPDGLKLLWNTHMLFGILGFTAGGSLGFGKMLGNGHAAYLLFLFAAHPELSPMLGTFDPADPYSRKGRTPDLKREFLVEDSCYQLPYIYRAGVFAALLAGNPAEARRWVALMRDEVSYYFHGEPDGFINATEKMAEQYMQKHLSNAQRKPCRVIRADGAFRR</sequence>
<reference evidence="1" key="2">
    <citation type="submission" date="2021-04" db="EMBL/GenBank/DDBJ databases">
        <authorList>
            <person name="Gilroy R."/>
        </authorList>
    </citation>
    <scope>NUCLEOTIDE SEQUENCE</scope>
    <source>
        <strain evidence="1">5032</strain>
    </source>
</reference>